<dbReference type="NCBIfam" id="TIGR01084">
    <property type="entry name" value="mutY"/>
    <property type="match status" value="1"/>
</dbReference>
<dbReference type="CDD" id="cd00056">
    <property type="entry name" value="ENDO3c"/>
    <property type="match status" value="1"/>
</dbReference>
<dbReference type="Gene3D" id="1.10.1670.10">
    <property type="entry name" value="Helix-hairpin-Helix base-excision DNA repair enzymes (C-terminal)"/>
    <property type="match status" value="1"/>
</dbReference>
<evidence type="ECO:0000256" key="10">
    <source>
        <dbReference type="ARBA" id="ARBA00022801"/>
    </source>
</evidence>
<dbReference type="GO" id="GO:0034039">
    <property type="term" value="F:8-oxo-7,8-dihydroguanine DNA N-glycosylase activity"/>
    <property type="evidence" value="ECO:0007669"/>
    <property type="project" value="TreeGrafter"/>
</dbReference>
<evidence type="ECO:0000256" key="4">
    <source>
        <dbReference type="ARBA" id="ARBA00008343"/>
    </source>
</evidence>
<comment type="cofactor">
    <cofactor evidence="2">
        <name>[4Fe-4S] cluster</name>
        <dbReference type="ChEBI" id="CHEBI:49883"/>
    </cofactor>
</comment>
<dbReference type="InterPro" id="IPR011257">
    <property type="entry name" value="DNA_glycosylase"/>
</dbReference>
<keyword evidence="9" id="KW-0227">DNA damage</keyword>
<reference evidence="16" key="1">
    <citation type="journal article" date="2020" name="mSystems">
        <title>Genome- and Community-Level Interaction Insights into Carbon Utilization and Element Cycling Functions of Hydrothermarchaeota in Hydrothermal Sediment.</title>
        <authorList>
            <person name="Zhou Z."/>
            <person name="Liu Y."/>
            <person name="Xu W."/>
            <person name="Pan J."/>
            <person name="Luo Z.H."/>
            <person name="Li M."/>
        </authorList>
    </citation>
    <scope>NUCLEOTIDE SEQUENCE [LARGE SCALE GENOMIC DNA]</scope>
    <source>
        <strain evidence="16">SpSt-1235</strain>
    </source>
</reference>
<evidence type="ECO:0000256" key="1">
    <source>
        <dbReference type="ARBA" id="ARBA00000843"/>
    </source>
</evidence>
<dbReference type="InterPro" id="IPR044298">
    <property type="entry name" value="MIG/MutY"/>
</dbReference>
<accession>A0A7C2RCT4</accession>
<dbReference type="Proteomes" id="UP000885753">
    <property type="component" value="Unassembled WGS sequence"/>
</dbReference>
<dbReference type="Gene3D" id="1.10.340.30">
    <property type="entry name" value="Hypothetical protein, domain 2"/>
    <property type="match status" value="1"/>
</dbReference>
<dbReference type="SMART" id="SM00478">
    <property type="entry name" value="ENDO3c"/>
    <property type="match status" value="1"/>
</dbReference>
<dbReference type="GO" id="GO:0046872">
    <property type="term" value="F:metal ion binding"/>
    <property type="evidence" value="ECO:0007669"/>
    <property type="project" value="UniProtKB-KW"/>
</dbReference>
<keyword evidence="11" id="KW-0408">Iron</keyword>
<feature type="non-terminal residue" evidence="16">
    <location>
        <position position="208"/>
    </location>
</feature>
<dbReference type="GO" id="GO:0000701">
    <property type="term" value="F:purine-specific mismatch base pair DNA N-glycosylase activity"/>
    <property type="evidence" value="ECO:0007669"/>
    <property type="project" value="UniProtKB-EC"/>
</dbReference>
<protein>
    <recommendedName>
        <fullName evidence="6">Adenine DNA glycosylase</fullName>
        <ecNumber evidence="5">3.2.2.31</ecNumber>
    </recommendedName>
</protein>
<feature type="domain" description="HhH-GPD" evidence="15">
    <location>
        <begin position="35"/>
        <end position="186"/>
    </location>
</feature>
<dbReference type="EC" id="3.2.2.31" evidence="5"/>
<evidence type="ECO:0000313" key="16">
    <source>
        <dbReference type="EMBL" id="HER40372.1"/>
    </source>
</evidence>
<evidence type="ECO:0000256" key="12">
    <source>
        <dbReference type="ARBA" id="ARBA00023014"/>
    </source>
</evidence>
<keyword evidence="10" id="KW-0378">Hydrolase</keyword>
<organism evidence="16">
    <name type="scientific">Salinimicrobium catena</name>
    <dbReference type="NCBI Taxonomy" id="390640"/>
    <lineage>
        <taxon>Bacteria</taxon>
        <taxon>Pseudomonadati</taxon>
        <taxon>Bacteroidota</taxon>
        <taxon>Flavobacteriia</taxon>
        <taxon>Flavobacteriales</taxon>
        <taxon>Flavobacteriaceae</taxon>
        <taxon>Salinimicrobium</taxon>
    </lineage>
</organism>
<dbReference type="InterPro" id="IPR023170">
    <property type="entry name" value="HhH_base_excis_C"/>
</dbReference>
<evidence type="ECO:0000256" key="7">
    <source>
        <dbReference type="ARBA" id="ARBA00022485"/>
    </source>
</evidence>
<dbReference type="FunFam" id="1.10.340.30:FF:000002">
    <property type="entry name" value="Adenine DNA glycosylase"/>
    <property type="match status" value="1"/>
</dbReference>
<evidence type="ECO:0000256" key="5">
    <source>
        <dbReference type="ARBA" id="ARBA00012045"/>
    </source>
</evidence>
<comment type="function">
    <text evidence="3">Adenine glycosylase active on G-A mispairs. MutY also corrects error-prone DNA synthesis past GO lesions which are due to the oxidatively damaged form of guanine: 7,8-dihydro-8-oxoguanine (8-oxo-dGTP).</text>
</comment>
<dbReference type="InterPro" id="IPR003265">
    <property type="entry name" value="HhH-GPD_domain"/>
</dbReference>
<evidence type="ECO:0000256" key="11">
    <source>
        <dbReference type="ARBA" id="ARBA00023004"/>
    </source>
</evidence>
<evidence type="ECO:0000259" key="15">
    <source>
        <dbReference type="SMART" id="SM00478"/>
    </source>
</evidence>
<dbReference type="InterPro" id="IPR005760">
    <property type="entry name" value="A/G_AdeGlyc_MutY"/>
</dbReference>
<dbReference type="InterPro" id="IPR003651">
    <property type="entry name" value="Endonuclease3_FeS-loop_motif"/>
</dbReference>
<keyword evidence="12" id="KW-0411">Iron-sulfur</keyword>
<comment type="similarity">
    <text evidence="4">Belongs to the Nth/MutY family.</text>
</comment>
<dbReference type="InterPro" id="IPR000445">
    <property type="entry name" value="HhH_motif"/>
</dbReference>
<evidence type="ECO:0000256" key="8">
    <source>
        <dbReference type="ARBA" id="ARBA00022723"/>
    </source>
</evidence>
<comment type="catalytic activity">
    <reaction evidence="1">
        <text>Hydrolyzes free adenine bases from 7,8-dihydro-8-oxoguanine:adenine mismatched double-stranded DNA, leaving an apurinic site.</text>
        <dbReference type="EC" id="3.2.2.31"/>
    </reaction>
</comment>
<evidence type="ECO:0000256" key="9">
    <source>
        <dbReference type="ARBA" id="ARBA00022763"/>
    </source>
</evidence>
<evidence type="ECO:0000256" key="2">
    <source>
        <dbReference type="ARBA" id="ARBA00001966"/>
    </source>
</evidence>
<comment type="caution">
    <text evidence="16">The sequence shown here is derived from an EMBL/GenBank/DDBJ whole genome shotgun (WGS) entry which is preliminary data.</text>
</comment>
<proteinExistence type="inferred from homology"/>
<dbReference type="PANTHER" id="PTHR42944:SF1">
    <property type="entry name" value="ADENINE DNA GLYCOSYLASE"/>
    <property type="match status" value="1"/>
</dbReference>
<dbReference type="EMBL" id="DSEE01000297">
    <property type="protein sequence ID" value="HER40372.1"/>
    <property type="molecule type" value="Genomic_DNA"/>
</dbReference>
<dbReference type="PANTHER" id="PTHR42944">
    <property type="entry name" value="ADENINE DNA GLYCOSYLASE"/>
    <property type="match status" value="1"/>
</dbReference>
<dbReference type="Pfam" id="PF00730">
    <property type="entry name" value="HhH-GPD"/>
    <property type="match status" value="1"/>
</dbReference>
<dbReference type="GO" id="GO:0006298">
    <property type="term" value="P:mismatch repair"/>
    <property type="evidence" value="ECO:0007669"/>
    <property type="project" value="TreeGrafter"/>
</dbReference>
<dbReference type="Pfam" id="PF10576">
    <property type="entry name" value="EndIII_4Fe-2S"/>
    <property type="match status" value="1"/>
</dbReference>
<dbReference type="SMART" id="SM00525">
    <property type="entry name" value="FES"/>
    <property type="match status" value="1"/>
</dbReference>
<gene>
    <name evidence="16" type="primary">mutY</name>
    <name evidence="16" type="ORF">ENO10_04040</name>
</gene>
<evidence type="ECO:0000256" key="14">
    <source>
        <dbReference type="ARBA" id="ARBA00023295"/>
    </source>
</evidence>
<evidence type="ECO:0000256" key="6">
    <source>
        <dbReference type="ARBA" id="ARBA00022023"/>
    </source>
</evidence>
<keyword evidence="13" id="KW-0234">DNA repair</keyword>
<dbReference type="GO" id="GO:0006284">
    <property type="term" value="P:base-excision repair"/>
    <property type="evidence" value="ECO:0007669"/>
    <property type="project" value="InterPro"/>
</dbReference>
<dbReference type="GO" id="GO:0051539">
    <property type="term" value="F:4 iron, 4 sulfur cluster binding"/>
    <property type="evidence" value="ECO:0007669"/>
    <property type="project" value="UniProtKB-KW"/>
</dbReference>
<dbReference type="SUPFAM" id="SSF48150">
    <property type="entry name" value="DNA-glycosylase"/>
    <property type="match status" value="1"/>
</dbReference>
<dbReference type="GO" id="GO:0032357">
    <property type="term" value="F:oxidized purine DNA binding"/>
    <property type="evidence" value="ECO:0007669"/>
    <property type="project" value="TreeGrafter"/>
</dbReference>
<dbReference type="Pfam" id="PF00633">
    <property type="entry name" value="HHH"/>
    <property type="match status" value="1"/>
</dbReference>
<keyword evidence="7" id="KW-0004">4Fe-4S</keyword>
<keyword evidence="14" id="KW-0326">Glycosidase</keyword>
<dbReference type="GO" id="GO:0035485">
    <property type="term" value="F:adenine/guanine mispair binding"/>
    <property type="evidence" value="ECO:0007669"/>
    <property type="project" value="TreeGrafter"/>
</dbReference>
<name>A0A7C2RCT4_9FLAO</name>
<evidence type="ECO:0000256" key="13">
    <source>
        <dbReference type="ARBA" id="ARBA00023204"/>
    </source>
</evidence>
<dbReference type="PIRSF" id="PIRSF001435">
    <property type="entry name" value="Nth"/>
    <property type="match status" value="1"/>
</dbReference>
<sequence length="208" mass="23744">MLFAKKLTSWYLENKRDLPWRKTTDPYRVWLSEIILQQTRVAQGMPYYFRFIDVFPTVFDLAAASEEEVLKQWQGLGYYSRARNLQAAAKFVSEELNGKFPDNFKDLLKLKGVGDYTASAVASICYNEPVAVVDGNVFRVISRIFGIDTPINSNEGKKQFGEKAQELLDKKNPAEFNQAIMEFGALHCTPRKPQCEACPFAEECVAYN</sequence>
<keyword evidence="8" id="KW-0479">Metal-binding</keyword>
<evidence type="ECO:0000256" key="3">
    <source>
        <dbReference type="ARBA" id="ARBA00002933"/>
    </source>
</evidence>
<dbReference type="AlphaFoldDB" id="A0A7C2RCT4"/>